<reference evidence="2 3" key="1">
    <citation type="submission" date="2015-04" db="EMBL/GenBank/DDBJ databases">
        <title>Draft Genome Sequence of the Novel Agar-Digesting Marine Bacterium Q1.</title>
        <authorList>
            <person name="Li Y."/>
            <person name="Li D."/>
            <person name="Chen G."/>
            <person name="Du Z."/>
        </authorList>
    </citation>
    <scope>NUCLEOTIDE SEQUENCE [LARGE SCALE GENOMIC DNA]</scope>
    <source>
        <strain evidence="2 3">Q1</strain>
    </source>
</reference>
<feature type="chain" id="PRO_5005298779" description="DUF4397 domain-containing protein" evidence="1">
    <location>
        <begin position="22"/>
        <end position="481"/>
    </location>
</feature>
<comment type="caution">
    <text evidence="2">The sequence shown here is derived from an EMBL/GenBank/DDBJ whole genome shotgun (WGS) entry which is preliminary data.</text>
</comment>
<dbReference type="PROSITE" id="PS51257">
    <property type="entry name" value="PROKAR_LIPOPROTEIN"/>
    <property type="match status" value="1"/>
</dbReference>
<dbReference type="PATRIC" id="fig|1513271.3.peg.2788"/>
<organism evidence="2 3">
    <name type="scientific">Catenovulum maritimum</name>
    <dbReference type="NCBI Taxonomy" id="1513271"/>
    <lineage>
        <taxon>Bacteria</taxon>
        <taxon>Pseudomonadati</taxon>
        <taxon>Pseudomonadota</taxon>
        <taxon>Gammaproteobacteria</taxon>
        <taxon>Alteromonadales</taxon>
        <taxon>Alteromonadaceae</taxon>
        <taxon>Catenovulum</taxon>
    </lineage>
</organism>
<protein>
    <recommendedName>
        <fullName evidence="4">DUF4397 domain-containing protein</fullName>
    </recommendedName>
</protein>
<evidence type="ECO:0000313" key="2">
    <source>
        <dbReference type="EMBL" id="KMT64663.1"/>
    </source>
</evidence>
<proteinExistence type="predicted"/>
<dbReference type="EMBL" id="LAZL01000022">
    <property type="protein sequence ID" value="KMT64663.1"/>
    <property type="molecule type" value="Genomic_DNA"/>
</dbReference>
<keyword evidence="1" id="KW-0732">Signal</keyword>
<name>A0A0J8GVG4_9ALTE</name>
<dbReference type="RefSeq" id="WP_048693535.1">
    <property type="nucleotide sequence ID" value="NZ_KQ130495.1"/>
</dbReference>
<dbReference type="OrthoDB" id="6378540at2"/>
<sequence length="481" mass="51876">MRMFKVGMPALMLGAASILSACGGSDSDNTVEKSYLTYYNLSSNAPITTIYSDDSSITSVSYLNTSGRRTLATGSQDIKLCVEEDEIESCLYEQAIDFKANDLNFLVSVGTLAETGGDEPLMFTFSSELPEDNYVKFNLIDLAKICHESDMCADNIDVTFYDAGTANVVDSMQASYGQATTKSIVEGTYDIVVTSGDEELIRTDASSLYSSASAGINVFFAITDRVINNQDNVALVLLSAASSTPFTYSNEKLESYFRVYNSLDSLGTYDLVDNVLDTPVKLVDAKASDTLTDSAAVTPKDYTVDLVSSDLSNTAFTGRKLALTRGADNTIVYYRNDLGKVQTVTFANIERPETSNHYIYFVNLLNDSVLKHYPDEDNETPDSISLFLTKDGNFDAANPSSFELGDVSNALITSGTYTVKVAVVAGVNAGKDEYTVIKQLNSQTFGEGGMTGDYILIAEPVDDSADTAAVGAGVKITLHKM</sequence>
<accession>A0A0J8GVG4</accession>
<evidence type="ECO:0000313" key="3">
    <source>
        <dbReference type="Proteomes" id="UP000037600"/>
    </source>
</evidence>
<evidence type="ECO:0000256" key="1">
    <source>
        <dbReference type="SAM" id="SignalP"/>
    </source>
</evidence>
<keyword evidence="3" id="KW-1185">Reference proteome</keyword>
<dbReference type="Proteomes" id="UP000037600">
    <property type="component" value="Unassembled WGS sequence"/>
</dbReference>
<feature type="signal peptide" evidence="1">
    <location>
        <begin position="1"/>
        <end position="21"/>
    </location>
</feature>
<evidence type="ECO:0008006" key="4">
    <source>
        <dbReference type="Google" id="ProtNLM"/>
    </source>
</evidence>
<dbReference type="AlphaFoldDB" id="A0A0J8GVG4"/>
<gene>
    <name evidence="2" type="ORF">XM47_13585</name>
</gene>